<organism evidence="3 4">
    <name type="scientific">Xenorhabdus lircayensis</name>
    <dbReference type="NCBI Taxonomy" id="2763499"/>
    <lineage>
        <taxon>Bacteria</taxon>
        <taxon>Pseudomonadati</taxon>
        <taxon>Pseudomonadota</taxon>
        <taxon>Gammaproteobacteria</taxon>
        <taxon>Enterobacterales</taxon>
        <taxon>Morganellaceae</taxon>
        <taxon>Xenorhabdus</taxon>
    </lineage>
</organism>
<comment type="caution">
    <text evidence="3">The sequence shown here is derived from an EMBL/GenBank/DDBJ whole genome shotgun (WGS) entry which is preliminary data.</text>
</comment>
<feature type="domain" description="AMP-dependent synthetase/ligase" evidence="2">
    <location>
        <begin position="20"/>
        <end position="142"/>
    </location>
</feature>
<dbReference type="InterPro" id="IPR000873">
    <property type="entry name" value="AMP-dep_synth/lig_dom"/>
</dbReference>
<dbReference type="EMBL" id="JACOII010000087">
    <property type="protein sequence ID" value="MBI6550756.1"/>
    <property type="molecule type" value="Genomic_DNA"/>
</dbReference>
<dbReference type="PANTHER" id="PTHR45527">
    <property type="entry name" value="NONRIBOSOMAL PEPTIDE SYNTHETASE"/>
    <property type="match status" value="1"/>
</dbReference>
<evidence type="ECO:0000313" key="4">
    <source>
        <dbReference type="Proteomes" id="UP000696184"/>
    </source>
</evidence>
<proteinExistence type="predicted"/>
<evidence type="ECO:0000313" key="3">
    <source>
        <dbReference type="EMBL" id="MBI6550756.1"/>
    </source>
</evidence>
<dbReference type="RefSeq" id="WP_198691496.1">
    <property type="nucleotide sequence ID" value="NZ_CAWPUD010000090.1"/>
</dbReference>
<dbReference type="InterPro" id="IPR020845">
    <property type="entry name" value="AMP-binding_CS"/>
</dbReference>
<accession>A0ABS0UA43</accession>
<gene>
    <name evidence="3" type="ORF">H8A87_19280</name>
</gene>
<dbReference type="PANTHER" id="PTHR45527:SF1">
    <property type="entry name" value="FATTY ACID SYNTHASE"/>
    <property type="match status" value="1"/>
</dbReference>
<evidence type="ECO:0000256" key="1">
    <source>
        <dbReference type="SAM" id="MobiDB-lite"/>
    </source>
</evidence>
<name>A0ABS0UA43_9GAMM</name>
<dbReference type="InterPro" id="IPR020459">
    <property type="entry name" value="AMP-binding"/>
</dbReference>
<reference evidence="3 4" key="1">
    <citation type="submission" date="2020-08" db="EMBL/GenBank/DDBJ databases">
        <title>Description of Xenorhabdus lircayensis sp. nov., the symbiotic bacterium associated with the entomopathogenic nematode Steirnernema unicornum.</title>
        <authorList>
            <person name="Castaneda-Alvarez C."/>
            <person name="Prodan S."/>
            <person name="Zamorano A."/>
            <person name="San-Blas E."/>
            <person name="Aballay E."/>
        </authorList>
    </citation>
    <scope>NUCLEOTIDE SEQUENCE [LARGE SCALE GENOMIC DNA]</scope>
    <source>
        <strain evidence="3 4">VLS</strain>
    </source>
</reference>
<dbReference type="SUPFAM" id="SSF56801">
    <property type="entry name" value="Acetyl-CoA synthetase-like"/>
    <property type="match status" value="1"/>
</dbReference>
<dbReference type="Gene3D" id="3.40.50.980">
    <property type="match status" value="2"/>
</dbReference>
<dbReference type="PROSITE" id="PS00455">
    <property type="entry name" value="AMP_BINDING"/>
    <property type="match status" value="1"/>
</dbReference>
<feature type="region of interest" description="Disordered" evidence="1">
    <location>
        <begin position="1"/>
        <end position="26"/>
    </location>
</feature>
<dbReference type="PRINTS" id="PR00154">
    <property type="entry name" value="AMPBINDING"/>
</dbReference>
<evidence type="ECO:0000259" key="2">
    <source>
        <dbReference type="Pfam" id="PF00501"/>
    </source>
</evidence>
<protein>
    <submittedName>
        <fullName evidence="3">AMP-binding protein</fullName>
    </submittedName>
</protein>
<feature type="non-terminal residue" evidence="3">
    <location>
        <position position="145"/>
    </location>
</feature>
<keyword evidence="4" id="KW-1185">Reference proteome</keyword>
<sequence length="145" mass="15564">MTETEQAIASPANPVSADRLDPNSDPQVPGLTARHLAYVIYTSGSTGQPKGAMVEHRNVVNLHTAMKTVLAVDRPCRITLNASIVFDSSVECWLQLLSGHTLVIVPESVRKDSPSLWHYFAGHAADIVDCTPAQLTGLLDAGFVT</sequence>
<dbReference type="Pfam" id="PF00501">
    <property type="entry name" value="AMP-binding"/>
    <property type="match status" value="1"/>
</dbReference>
<dbReference type="Proteomes" id="UP000696184">
    <property type="component" value="Unassembled WGS sequence"/>
</dbReference>